<name>A0A410G8T5_9BURK</name>
<proteinExistence type="predicted"/>
<feature type="region of interest" description="Disordered" evidence="1">
    <location>
        <begin position="1"/>
        <end position="73"/>
    </location>
</feature>
<evidence type="ECO:0000313" key="2">
    <source>
        <dbReference type="EMBL" id="QAA92681.1"/>
    </source>
</evidence>
<dbReference type="Proteomes" id="UP000283474">
    <property type="component" value="Chromosome"/>
</dbReference>
<evidence type="ECO:0000313" key="3">
    <source>
        <dbReference type="Proteomes" id="UP000283474"/>
    </source>
</evidence>
<feature type="compositionally biased region" description="Basic and acidic residues" evidence="1">
    <location>
        <begin position="50"/>
        <end position="73"/>
    </location>
</feature>
<sequence>MDTPPPASNAKSTAFDRGTAAADEDARSGQLPGRGDHAATQAEGTAESPEVEKDRHRPADEDVQPRGDDPARS</sequence>
<dbReference type="KEGG" id="pus:CKA81_01605"/>
<dbReference type="AlphaFoldDB" id="A0A410G8T5"/>
<reference evidence="2 3" key="1">
    <citation type="submission" date="2017-08" db="EMBL/GenBank/DDBJ databases">
        <authorList>
            <person name="Park S.-J."/>
            <person name="Kim H."/>
        </authorList>
    </citation>
    <scope>NUCLEOTIDE SEQUENCE [LARGE SCALE GENOMIC DNA]</scope>
    <source>
        <strain evidence="3">ye3</strain>
    </source>
</reference>
<organism evidence="2 3">
    <name type="scientific">Pollutimonas thiosulfatoxidans</name>
    <dbReference type="NCBI Taxonomy" id="2028345"/>
    <lineage>
        <taxon>Bacteria</taxon>
        <taxon>Pseudomonadati</taxon>
        <taxon>Pseudomonadota</taxon>
        <taxon>Betaproteobacteria</taxon>
        <taxon>Burkholderiales</taxon>
        <taxon>Alcaligenaceae</taxon>
        <taxon>Pollutimonas</taxon>
    </lineage>
</organism>
<keyword evidence="3" id="KW-1185">Reference proteome</keyword>
<accession>A0A410G8T5</accession>
<gene>
    <name evidence="2" type="ORF">CKA81_01605</name>
</gene>
<evidence type="ECO:0000256" key="1">
    <source>
        <dbReference type="SAM" id="MobiDB-lite"/>
    </source>
</evidence>
<dbReference type="EMBL" id="CP022987">
    <property type="protein sequence ID" value="QAA92681.1"/>
    <property type="molecule type" value="Genomic_DNA"/>
</dbReference>
<protein>
    <submittedName>
        <fullName evidence="2">Uncharacterized protein</fullName>
    </submittedName>
</protein>